<keyword evidence="4 6" id="KW-1133">Transmembrane helix</keyword>
<dbReference type="EMBL" id="SZQL01000008">
    <property type="protein sequence ID" value="TKK68268.1"/>
    <property type="molecule type" value="Genomic_DNA"/>
</dbReference>
<gene>
    <name evidence="9" type="ORF">FC093_11575</name>
</gene>
<evidence type="ECO:0000313" key="10">
    <source>
        <dbReference type="Proteomes" id="UP000305848"/>
    </source>
</evidence>
<feature type="transmembrane region" description="Helical" evidence="6">
    <location>
        <begin position="751"/>
        <end position="770"/>
    </location>
</feature>
<dbReference type="GO" id="GO:0005886">
    <property type="term" value="C:plasma membrane"/>
    <property type="evidence" value="ECO:0007669"/>
    <property type="project" value="UniProtKB-SubCell"/>
</dbReference>
<evidence type="ECO:0000256" key="6">
    <source>
        <dbReference type="SAM" id="Phobius"/>
    </source>
</evidence>
<feature type="domain" description="MacB-like periplasmic core" evidence="8">
    <location>
        <begin position="20"/>
        <end position="249"/>
    </location>
</feature>
<evidence type="ECO:0000256" key="3">
    <source>
        <dbReference type="ARBA" id="ARBA00022692"/>
    </source>
</evidence>
<protein>
    <submittedName>
        <fullName evidence="9">FtsX-like permease family protein</fullName>
    </submittedName>
</protein>
<reference evidence="9 10" key="1">
    <citation type="submission" date="2019-05" db="EMBL/GenBank/DDBJ databases">
        <title>Panacibacter sp. strain 17mud1-8 Genome sequencing and assembly.</title>
        <authorList>
            <person name="Chhetri G."/>
        </authorList>
    </citation>
    <scope>NUCLEOTIDE SEQUENCE [LARGE SCALE GENOMIC DNA]</scope>
    <source>
        <strain evidence="9 10">17mud1-8</strain>
    </source>
</reference>
<dbReference type="Pfam" id="PF12704">
    <property type="entry name" value="MacB_PCD"/>
    <property type="match status" value="2"/>
</dbReference>
<feature type="transmembrane region" description="Helical" evidence="6">
    <location>
        <begin position="293"/>
        <end position="315"/>
    </location>
</feature>
<feature type="transmembrane region" description="Helical" evidence="6">
    <location>
        <begin position="782"/>
        <end position="802"/>
    </location>
</feature>
<comment type="caution">
    <text evidence="9">The sequence shown here is derived from an EMBL/GenBank/DDBJ whole genome shotgun (WGS) entry which is preliminary data.</text>
</comment>
<dbReference type="Proteomes" id="UP000305848">
    <property type="component" value="Unassembled WGS sequence"/>
</dbReference>
<dbReference type="PANTHER" id="PTHR30572:SF18">
    <property type="entry name" value="ABC-TYPE MACROLIDE FAMILY EXPORT SYSTEM PERMEASE COMPONENT 2"/>
    <property type="match status" value="1"/>
</dbReference>
<dbReference type="InterPro" id="IPR050250">
    <property type="entry name" value="Macrolide_Exporter_MacB"/>
</dbReference>
<dbReference type="PANTHER" id="PTHR30572">
    <property type="entry name" value="MEMBRANE COMPONENT OF TRANSPORTER-RELATED"/>
    <property type="match status" value="1"/>
</dbReference>
<dbReference type="PROSITE" id="PS51257">
    <property type="entry name" value="PROKAR_LIPOPROTEIN"/>
    <property type="match status" value="1"/>
</dbReference>
<keyword evidence="5 6" id="KW-0472">Membrane</keyword>
<dbReference type="GO" id="GO:0022857">
    <property type="term" value="F:transmembrane transporter activity"/>
    <property type="evidence" value="ECO:0007669"/>
    <property type="project" value="TreeGrafter"/>
</dbReference>
<feature type="transmembrane region" description="Helical" evidence="6">
    <location>
        <begin position="437"/>
        <end position="461"/>
    </location>
</feature>
<evidence type="ECO:0000313" key="9">
    <source>
        <dbReference type="EMBL" id="TKK68268.1"/>
    </source>
</evidence>
<dbReference type="AlphaFoldDB" id="A0A4U3L019"/>
<keyword evidence="3 6" id="KW-0812">Transmembrane</keyword>
<evidence type="ECO:0000256" key="5">
    <source>
        <dbReference type="ARBA" id="ARBA00023136"/>
    </source>
</evidence>
<dbReference type="InterPro" id="IPR003838">
    <property type="entry name" value="ABC3_permease_C"/>
</dbReference>
<dbReference type="OrthoDB" id="5933722at2"/>
<evidence type="ECO:0000256" key="2">
    <source>
        <dbReference type="ARBA" id="ARBA00022475"/>
    </source>
</evidence>
<feature type="domain" description="ABC3 transporter permease C-terminal" evidence="7">
    <location>
        <begin position="299"/>
        <end position="416"/>
    </location>
</feature>
<accession>A0A4U3L019</accession>
<organism evidence="9 10">
    <name type="scientific">Ilyomonas limi</name>
    <dbReference type="NCBI Taxonomy" id="2575867"/>
    <lineage>
        <taxon>Bacteria</taxon>
        <taxon>Pseudomonadati</taxon>
        <taxon>Bacteroidota</taxon>
        <taxon>Chitinophagia</taxon>
        <taxon>Chitinophagales</taxon>
        <taxon>Chitinophagaceae</taxon>
        <taxon>Ilyomonas</taxon>
    </lineage>
</organism>
<feature type="domain" description="ABC3 transporter permease C-terminal" evidence="7">
    <location>
        <begin position="699"/>
        <end position="808"/>
    </location>
</feature>
<dbReference type="Pfam" id="PF02687">
    <property type="entry name" value="FtsX"/>
    <property type="match status" value="2"/>
</dbReference>
<name>A0A4U3L019_9BACT</name>
<comment type="subcellular location">
    <subcellularLocation>
        <location evidence="1">Cell membrane</location>
        <topology evidence="1">Multi-pass membrane protein</topology>
    </subcellularLocation>
</comment>
<keyword evidence="2" id="KW-1003">Cell membrane</keyword>
<feature type="domain" description="MacB-like periplasmic core" evidence="8">
    <location>
        <begin position="448"/>
        <end position="637"/>
    </location>
</feature>
<evidence type="ECO:0000256" key="4">
    <source>
        <dbReference type="ARBA" id="ARBA00022989"/>
    </source>
</evidence>
<feature type="transmembrane region" description="Helical" evidence="6">
    <location>
        <begin position="349"/>
        <end position="370"/>
    </location>
</feature>
<proteinExistence type="predicted"/>
<dbReference type="InterPro" id="IPR025857">
    <property type="entry name" value="MacB_PCD"/>
</dbReference>
<dbReference type="RefSeq" id="WP_137261947.1">
    <property type="nucleotide sequence ID" value="NZ_SZQL01000008.1"/>
</dbReference>
<feature type="transmembrane region" description="Helical" evidence="6">
    <location>
        <begin position="390"/>
        <end position="416"/>
    </location>
</feature>
<evidence type="ECO:0000256" key="1">
    <source>
        <dbReference type="ARBA" id="ARBA00004651"/>
    </source>
</evidence>
<evidence type="ECO:0000259" key="8">
    <source>
        <dbReference type="Pfam" id="PF12704"/>
    </source>
</evidence>
<keyword evidence="10" id="KW-1185">Reference proteome</keyword>
<sequence length="819" mass="91672">MLINYLKIAIRSIRKNKLFSAINIAGLAIGMAACLLILQYVSFELSYDRFNVNANDLYRVTNDRYREGKLLQHGTITYSAIGKALKDDYPEVVDFTRVEPYSEQVLSNGDKMIGDVTALAADNSFLSMFSYPFIAGDSKSGLQQINTVILTETLARKLFDIKGNNFNEIVGKTVVITRDKQPYKITAICKDVPENSHLQFDALISYNTLYAGNGNWKEADYDFTDSDFWQYILLKRGTDYKELEAKLDAFSQRHFQGTKVSGSVEKFHLQPLIRAHLYSDYEYEIGKTGNATVVWGLLIIAVLIIIIAWVNYVNLSTAKSLERAKEVGIRKVTGATRSQLIRQFLTESLVINLFAIVLAVLTVSLVQNSFNALVQHQLSFAFLLQNGYNGYALTIAVAVLLIAGILGSGFYPAFVLSAFKPISVLKGKFVTSSKGIVLRKVLVVSQFAITIALIIGSFVVYKQIRFLNAQELGMNISQMLVVKPPLLTHWDSTFIGKENSFKNELKQLPHIYGASVISRTAGDEMSRVFNVRRTDKNLDEQFSLRRSSIDADFIPVYGIKVIAGRNFTATDFNPDWDKLHNIIINAAAVKQLGFSSSEGAVGKKINFFGKDWDIVGVMNDFHQKSLHYPIEPTIFQPSYGTDNPICIKVNTKALPSTIVAIKTKFETFFPGNYFDYYFLDDKFNKLYRDDELFGKVFGIFAGFAIFIACLGLMGLSLFATAQRTKEIGVRKVLGASVANIVALLSKDFIKLVLIAFVIATPVAWFAMYNWLHDFAYRINIEWWLFALAGLMAVAIALATISFQSIKAALSNPVKSLRTE</sequence>
<feature type="transmembrane region" description="Helical" evidence="6">
    <location>
        <begin position="21"/>
        <end position="41"/>
    </location>
</feature>
<feature type="transmembrane region" description="Helical" evidence="6">
    <location>
        <begin position="696"/>
        <end position="721"/>
    </location>
</feature>
<evidence type="ECO:0000259" key="7">
    <source>
        <dbReference type="Pfam" id="PF02687"/>
    </source>
</evidence>